<dbReference type="GO" id="GO:0004617">
    <property type="term" value="F:phosphoglycerate dehydrogenase activity"/>
    <property type="evidence" value="ECO:0007669"/>
    <property type="project" value="UniProtKB-EC"/>
</dbReference>
<dbReference type="PROSITE" id="PS51671">
    <property type="entry name" value="ACT"/>
    <property type="match status" value="1"/>
</dbReference>
<dbReference type="GO" id="GO:0051287">
    <property type="term" value="F:NAD binding"/>
    <property type="evidence" value="ECO:0007669"/>
    <property type="project" value="InterPro"/>
</dbReference>
<gene>
    <name evidence="14" type="ORF">ABR63_01770</name>
</gene>
<comment type="pathway">
    <text evidence="2">Amino-acid biosynthesis; L-serine biosynthesis; L-serine from 3-phospho-D-glycerate: step 1/3.</text>
</comment>
<evidence type="ECO:0000256" key="2">
    <source>
        <dbReference type="ARBA" id="ARBA00005216"/>
    </source>
</evidence>
<dbReference type="EC" id="1.1.1.399" evidence="4"/>
<reference evidence="15" key="1">
    <citation type="submission" date="2015-10" db="EMBL/GenBank/DDBJ databases">
        <title>Metagenome-Assembled Genomes uncover a global brackish microbiome.</title>
        <authorList>
            <person name="Hugerth L.W."/>
            <person name="Larsson J."/>
            <person name="Alneberg J."/>
            <person name="Lindh M.V."/>
            <person name="Legrand C."/>
            <person name="Pinhassi J."/>
            <person name="Andersson A."/>
        </authorList>
    </citation>
    <scope>NUCLEOTIDE SEQUENCE [LARGE SCALE GENOMIC DNA]</scope>
</reference>
<dbReference type="SUPFAM" id="SSF52283">
    <property type="entry name" value="Formate/glycerate dehydrogenase catalytic domain-like"/>
    <property type="match status" value="1"/>
</dbReference>
<dbReference type="UniPathway" id="UPA00135">
    <property type="reaction ID" value="UER00196"/>
</dbReference>
<feature type="domain" description="ACT" evidence="13">
    <location>
        <begin position="322"/>
        <end position="392"/>
    </location>
</feature>
<dbReference type="Pfam" id="PF02826">
    <property type="entry name" value="2-Hacid_dh_C"/>
    <property type="match status" value="1"/>
</dbReference>
<evidence type="ECO:0000256" key="11">
    <source>
        <dbReference type="ARBA" id="ARBA00048731"/>
    </source>
</evidence>
<dbReference type="InterPro" id="IPR045865">
    <property type="entry name" value="ACT-like_dom_sf"/>
</dbReference>
<protein>
    <recommendedName>
        <fullName evidence="6">D-3-phosphoglycerate dehydrogenase</fullName>
        <ecNumber evidence="4">1.1.1.399</ecNumber>
        <ecNumber evidence="5">1.1.1.95</ecNumber>
    </recommendedName>
    <alternativeName>
        <fullName evidence="9">2-oxoglutarate reductase</fullName>
    </alternativeName>
</protein>
<dbReference type="AlphaFoldDB" id="A0A0R2PSC3"/>
<dbReference type="CDD" id="cd04901">
    <property type="entry name" value="ACT_3PGDH"/>
    <property type="match status" value="1"/>
</dbReference>
<dbReference type="InterPro" id="IPR029752">
    <property type="entry name" value="D-isomer_DH_CS1"/>
</dbReference>
<dbReference type="InterPro" id="IPR036291">
    <property type="entry name" value="NAD(P)-bd_dom_sf"/>
</dbReference>
<name>A0A0R2PSC3_9GAMM</name>
<keyword evidence="8" id="KW-0520">NAD</keyword>
<evidence type="ECO:0000256" key="10">
    <source>
        <dbReference type="ARBA" id="ARBA00048126"/>
    </source>
</evidence>
<comment type="catalytic activity">
    <reaction evidence="10">
        <text>(R)-2-hydroxyglutarate + NAD(+) = 2-oxoglutarate + NADH + H(+)</text>
        <dbReference type="Rhea" id="RHEA:49612"/>
        <dbReference type="ChEBI" id="CHEBI:15378"/>
        <dbReference type="ChEBI" id="CHEBI:15801"/>
        <dbReference type="ChEBI" id="CHEBI:16810"/>
        <dbReference type="ChEBI" id="CHEBI:57540"/>
        <dbReference type="ChEBI" id="CHEBI:57945"/>
        <dbReference type="EC" id="1.1.1.399"/>
    </reaction>
</comment>
<dbReference type="Pfam" id="PF00389">
    <property type="entry name" value="2-Hacid_dh"/>
    <property type="match status" value="1"/>
</dbReference>
<proteinExistence type="inferred from homology"/>
<dbReference type="Gene3D" id="3.30.70.260">
    <property type="match status" value="1"/>
</dbReference>
<dbReference type="EMBL" id="LIAV01000050">
    <property type="protein sequence ID" value="KRO40878.1"/>
    <property type="molecule type" value="Genomic_DNA"/>
</dbReference>
<dbReference type="Proteomes" id="UP000050874">
    <property type="component" value="Unassembled WGS sequence"/>
</dbReference>
<comment type="function">
    <text evidence="1">Catalyzes the reversible oxidation of 3-phospho-D-glycerate to 3-phosphonooxypyruvate, the first step of the phosphorylated L-serine biosynthesis pathway. Also catalyzes the reversible oxidation of 2-hydroxyglutarate to 2-oxoglutarate.</text>
</comment>
<accession>A0A0R2PSC3</accession>
<dbReference type="SUPFAM" id="SSF51735">
    <property type="entry name" value="NAD(P)-binding Rossmann-fold domains"/>
    <property type="match status" value="1"/>
</dbReference>
<evidence type="ECO:0000256" key="12">
    <source>
        <dbReference type="RuleBase" id="RU003719"/>
    </source>
</evidence>
<comment type="caution">
    <text evidence="14">The sequence shown here is derived from an EMBL/GenBank/DDBJ whole genome shotgun (WGS) entry which is preliminary data.</text>
</comment>
<evidence type="ECO:0000256" key="9">
    <source>
        <dbReference type="ARBA" id="ARBA00030455"/>
    </source>
</evidence>
<dbReference type="InterPro" id="IPR002912">
    <property type="entry name" value="ACT_dom"/>
</dbReference>
<organism evidence="14 15">
    <name type="scientific">SAR86 cluster bacterium BACL1 MAG-120920-bin57</name>
    <dbReference type="NCBI Taxonomy" id="1655571"/>
    <lineage>
        <taxon>Bacteria</taxon>
        <taxon>Pseudomonadati</taxon>
        <taxon>Pseudomonadota</taxon>
        <taxon>Gammaproteobacteria</taxon>
        <taxon>SAR86 cluster</taxon>
    </lineage>
</organism>
<dbReference type="PROSITE" id="PS00671">
    <property type="entry name" value="D_2_HYDROXYACID_DH_3"/>
    <property type="match status" value="1"/>
</dbReference>
<dbReference type="InterPro" id="IPR006139">
    <property type="entry name" value="D-isomer_2_OHA_DH_cat_dom"/>
</dbReference>
<evidence type="ECO:0000256" key="3">
    <source>
        <dbReference type="ARBA" id="ARBA00005854"/>
    </source>
</evidence>
<evidence type="ECO:0000256" key="5">
    <source>
        <dbReference type="ARBA" id="ARBA00013143"/>
    </source>
</evidence>
<evidence type="ECO:0000256" key="1">
    <source>
        <dbReference type="ARBA" id="ARBA00003800"/>
    </source>
</evidence>
<evidence type="ECO:0000256" key="7">
    <source>
        <dbReference type="ARBA" id="ARBA00023002"/>
    </source>
</evidence>
<comment type="similarity">
    <text evidence="3 12">Belongs to the D-isomer specific 2-hydroxyacid dehydrogenase family.</text>
</comment>
<dbReference type="CDD" id="cd12174">
    <property type="entry name" value="PGDH_like_3"/>
    <property type="match status" value="1"/>
</dbReference>
<dbReference type="PANTHER" id="PTHR42938">
    <property type="entry name" value="FORMATE DEHYDROGENASE 1"/>
    <property type="match status" value="1"/>
</dbReference>
<evidence type="ECO:0000256" key="8">
    <source>
        <dbReference type="ARBA" id="ARBA00023027"/>
    </source>
</evidence>
<keyword evidence="7 12" id="KW-0560">Oxidoreductase</keyword>
<evidence type="ECO:0000256" key="6">
    <source>
        <dbReference type="ARBA" id="ARBA00021582"/>
    </source>
</evidence>
<dbReference type="Gene3D" id="3.40.50.720">
    <property type="entry name" value="NAD(P)-binding Rossmann-like Domain"/>
    <property type="match status" value="2"/>
</dbReference>
<dbReference type="EC" id="1.1.1.95" evidence="5"/>
<dbReference type="InterPro" id="IPR006140">
    <property type="entry name" value="D-isomer_DH_NAD-bd"/>
</dbReference>
<dbReference type="SUPFAM" id="SSF55021">
    <property type="entry name" value="ACT-like"/>
    <property type="match status" value="1"/>
</dbReference>
<evidence type="ECO:0000256" key="4">
    <source>
        <dbReference type="ARBA" id="ARBA00013001"/>
    </source>
</evidence>
<evidence type="ECO:0000313" key="14">
    <source>
        <dbReference type="EMBL" id="KRO40878.1"/>
    </source>
</evidence>
<dbReference type="PANTHER" id="PTHR42938:SF47">
    <property type="entry name" value="HYDROXYPYRUVATE REDUCTASE"/>
    <property type="match status" value="1"/>
</dbReference>
<evidence type="ECO:0000313" key="15">
    <source>
        <dbReference type="Proteomes" id="UP000050874"/>
    </source>
</evidence>
<comment type="catalytic activity">
    <reaction evidence="11">
        <text>(2R)-3-phosphoglycerate + NAD(+) = 3-phosphooxypyruvate + NADH + H(+)</text>
        <dbReference type="Rhea" id="RHEA:12641"/>
        <dbReference type="ChEBI" id="CHEBI:15378"/>
        <dbReference type="ChEBI" id="CHEBI:18110"/>
        <dbReference type="ChEBI" id="CHEBI:57540"/>
        <dbReference type="ChEBI" id="CHEBI:57945"/>
        <dbReference type="ChEBI" id="CHEBI:58272"/>
        <dbReference type="EC" id="1.1.1.95"/>
    </reaction>
</comment>
<sequence>MFTYKTFNNIAEEGIATLAERHIAEVADNPDGLILRSHKLVKEEFGNSLSCIARAGAGVNNIPIADATSAGIVVMNTPGANANAVKELVICGMLLSSRGIVEGINFSQTLDSNDADTVNKMLEAQKKTFAGNELAGKTLGIVGLGAIGSMLAQASQALGMKLIGYDPHISIDAAWRLPREVEKAESLEDLLKKSDYISLHVPLIEATKNLINAKNLKYFKPDARLINLSRGGIVNSNDVIDALENGSLSRFVTDFPTPELISRAANSNDVILLPHLGASTKEAEVNCAVMAANQLANFLEDGTILNSVNFPNISQERSTPHRLVIINRNEPGMISKITDCIATLNLNITDMTNKSRDETAINLIDLELEASEELIGQLQAIDHVLRVRFIHSTS</sequence>
<evidence type="ECO:0000259" key="13">
    <source>
        <dbReference type="PROSITE" id="PS51671"/>
    </source>
</evidence>
<dbReference type="InterPro" id="IPR029753">
    <property type="entry name" value="D-isomer_DH_CS"/>
</dbReference>
<dbReference type="PROSITE" id="PS00065">
    <property type="entry name" value="D_2_HYDROXYACID_DH_1"/>
    <property type="match status" value="1"/>
</dbReference>